<dbReference type="PANTHER" id="PTHR30146:SF95">
    <property type="entry name" value="RIBOSE OPERON REPRESSOR"/>
    <property type="match status" value="1"/>
</dbReference>
<dbReference type="EMBL" id="JARLKZ010000020">
    <property type="protein sequence ID" value="MEC0242823.1"/>
    <property type="molecule type" value="Genomic_DNA"/>
</dbReference>
<dbReference type="Pfam" id="PF00532">
    <property type="entry name" value="Peripla_BP_1"/>
    <property type="match status" value="1"/>
</dbReference>
<sequence>MELHLYEQIYLHIVQEIKEGRLKEGDRVSSEKDLAEKFGVSRITSKKALEKLADSGVIIRIQGKGSYVADGLRGEQEQKHYSEVRTPLVPDDDKRLIGFIIPNFSDEFGLQLLRSMEKRSAEHNYQLIIKRTCDGRDEEKRAIELFISLGIKGLIVTPIHGQHYNSELLRLVLDRFPIVLVDRYLKGIPVCSVYTDNKKAAMDLTRHLINKGHKKIAFLSPPEENTSTLEERLLGYTLAFTEEGMNLNKDYLLTNLKGTTLPMNIDGSAIESDKKTVKHFLQQHPDVKAFVASEFLIATMLAQVINSLGRSLEEFEIVCFDSLNDHLGQPIFTHIEQNEKQMGELAVDMLISQLEGTAVPELNIIEHRMIVKNNG</sequence>
<keyword evidence="4" id="KW-0804">Transcription</keyword>
<protein>
    <submittedName>
        <fullName evidence="6">GntR family transcriptional regulator</fullName>
    </submittedName>
</protein>
<keyword evidence="2" id="KW-0805">Transcription regulation</keyword>
<name>A0ABU6GSW1_9BACL</name>
<dbReference type="Pfam" id="PF00392">
    <property type="entry name" value="GntR"/>
    <property type="match status" value="1"/>
</dbReference>
<proteinExistence type="predicted"/>
<dbReference type="SMART" id="SM00345">
    <property type="entry name" value="HTH_GNTR"/>
    <property type="match status" value="1"/>
</dbReference>
<dbReference type="Gene3D" id="1.10.10.10">
    <property type="entry name" value="Winged helix-like DNA-binding domain superfamily/Winged helix DNA-binding domain"/>
    <property type="match status" value="1"/>
</dbReference>
<dbReference type="Gene3D" id="3.40.50.2300">
    <property type="match status" value="2"/>
</dbReference>
<evidence type="ECO:0000256" key="2">
    <source>
        <dbReference type="ARBA" id="ARBA00023015"/>
    </source>
</evidence>
<evidence type="ECO:0000256" key="3">
    <source>
        <dbReference type="ARBA" id="ARBA00023125"/>
    </source>
</evidence>
<dbReference type="SUPFAM" id="SSF46785">
    <property type="entry name" value="Winged helix' DNA-binding domain"/>
    <property type="match status" value="1"/>
</dbReference>
<dbReference type="SUPFAM" id="SSF53822">
    <property type="entry name" value="Periplasmic binding protein-like I"/>
    <property type="match status" value="1"/>
</dbReference>
<dbReference type="CDD" id="cd06267">
    <property type="entry name" value="PBP1_LacI_sugar_binding-like"/>
    <property type="match status" value="1"/>
</dbReference>
<accession>A0ABU6GSW1</accession>
<dbReference type="InterPro" id="IPR036388">
    <property type="entry name" value="WH-like_DNA-bd_sf"/>
</dbReference>
<dbReference type="PANTHER" id="PTHR30146">
    <property type="entry name" value="LACI-RELATED TRANSCRIPTIONAL REPRESSOR"/>
    <property type="match status" value="1"/>
</dbReference>
<keyword evidence="7" id="KW-1185">Reference proteome</keyword>
<keyword evidence="3" id="KW-0238">DNA-binding</keyword>
<dbReference type="InterPro" id="IPR001761">
    <property type="entry name" value="Peripla_BP/Lac1_sug-bd_dom"/>
</dbReference>
<evidence type="ECO:0000313" key="6">
    <source>
        <dbReference type="EMBL" id="MEC0242823.1"/>
    </source>
</evidence>
<dbReference type="InterPro" id="IPR036390">
    <property type="entry name" value="WH_DNA-bd_sf"/>
</dbReference>
<dbReference type="Proteomes" id="UP001344632">
    <property type="component" value="Unassembled WGS sequence"/>
</dbReference>
<evidence type="ECO:0000256" key="4">
    <source>
        <dbReference type="ARBA" id="ARBA00023163"/>
    </source>
</evidence>
<evidence type="ECO:0000256" key="1">
    <source>
        <dbReference type="ARBA" id="ARBA00022491"/>
    </source>
</evidence>
<organism evidence="6 7">
    <name type="scientific">Paenibacillus dokdonensis</name>
    <dbReference type="NCBI Taxonomy" id="2567944"/>
    <lineage>
        <taxon>Bacteria</taxon>
        <taxon>Bacillati</taxon>
        <taxon>Bacillota</taxon>
        <taxon>Bacilli</taxon>
        <taxon>Bacillales</taxon>
        <taxon>Paenibacillaceae</taxon>
        <taxon>Paenibacillus</taxon>
    </lineage>
</organism>
<dbReference type="CDD" id="cd07377">
    <property type="entry name" value="WHTH_GntR"/>
    <property type="match status" value="1"/>
</dbReference>
<keyword evidence="1" id="KW-0678">Repressor</keyword>
<gene>
    <name evidence="6" type="ORF">P4H66_23715</name>
</gene>
<dbReference type="PRINTS" id="PR00035">
    <property type="entry name" value="HTHGNTR"/>
</dbReference>
<dbReference type="PROSITE" id="PS50949">
    <property type="entry name" value="HTH_GNTR"/>
    <property type="match status" value="1"/>
</dbReference>
<comment type="caution">
    <text evidence="6">The sequence shown here is derived from an EMBL/GenBank/DDBJ whole genome shotgun (WGS) entry which is preliminary data.</text>
</comment>
<dbReference type="InterPro" id="IPR028082">
    <property type="entry name" value="Peripla_BP_I"/>
</dbReference>
<evidence type="ECO:0000313" key="7">
    <source>
        <dbReference type="Proteomes" id="UP001344632"/>
    </source>
</evidence>
<reference evidence="6 7" key="1">
    <citation type="submission" date="2023-03" db="EMBL/GenBank/DDBJ databases">
        <title>Bacillus Genome Sequencing.</title>
        <authorList>
            <person name="Dunlap C."/>
        </authorList>
    </citation>
    <scope>NUCLEOTIDE SEQUENCE [LARGE SCALE GENOMIC DNA]</scope>
    <source>
        <strain evidence="6 7">BD-525</strain>
    </source>
</reference>
<evidence type="ECO:0000259" key="5">
    <source>
        <dbReference type="PROSITE" id="PS50949"/>
    </source>
</evidence>
<feature type="domain" description="HTH gntR-type" evidence="5">
    <location>
        <begin position="3"/>
        <end position="71"/>
    </location>
</feature>
<dbReference type="InterPro" id="IPR000524">
    <property type="entry name" value="Tscrpt_reg_HTH_GntR"/>
</dbReference>
<dbReference type="RefSeq" id="WP_326090583.1">
    <property type="nucleotide sequence ID" value="NZ_JARLKZ010000020.1"/>
</dbReference>